<keyword evidence="6" id="KW-0808">Transferase</keyword>
<dbReference type="Proteomes" id="UP001041814">
    <property type="component" value="Unassembled WGS sequence"/>
</dbReference>
<evidence type="ECO:0000256" key="6">
    <source>
        <dbReference type="ARBA" id="ARBA00022679"/>
    </source>
</evidence>
<dbReference type="Pfam" id="PF06974">
    <property type="entry name" value="WS_DGAT_C"/>
    <property type="match status" value="1"/>
</dbReference>
<keyword evidence="5" id="KW-0444">Lipid biosynthesis</keyword>
<evidence type="ECO:0000256" key="3">
    <source>
        <dbReference type="ARBA" id="ARBA00009587"/>
    </source>
</evidence>
<dbReference type="NCBIfam" id="TIGR02946">
    <property type="entry name" value="acyl_WS_DGAT"/>
    <property type="match status" value="1"/>
</dbReference>
<dbReference type="EMBL" id="NRRU01000065">
    <property type="protein sequence ID" value="MBK1714369.1"/>
    <property type="molecule type" value="Genomic_DNA"/>
</dbReference>
<evidence type="ECO:0000256" key="4">
    <source>
        <dbReference type="ARBA" id="ARBA00013244"/>
    </source>
</evidence>
<keyword evidence="7" id="KW-0319">Glycerol metabolism</keyword>
<dbReference type="InterPro" id="IPR023213">
    <property type="entry name" value="CAT-like_dom_sf"/>
</dbReference>
<comment type="similarity">
    <text evidence="3">Belongs to the long-chain O-acyltransferase family.</text>
</comment>
<comment type="pathway">
    <text evidence="1">Glycerolipid metabolism; triacylglycerol biosynthesis.</text>
</comment>
<evidence type="ECO:0000256" key="1">
    <source>
        <dbReference type="ARBA" id="ARBA00004771"/>
    </source>
</evidence>
<accession>A0ABS1DWD9</accession>
<keyword evidence="8" id="KW-0443">Lipid metabolism</keyword>
<dbReference type="Pfam" id="PF03007">
    <property type="entry name" value="WS_DGAT_cat"/>
    <property type="match status" value="1"/>
</dbReference>
<protein>
    <recommendedName>
        <fullName evidence="4">diacylglycerol O-acyltransferase</fullName>
        <ecNumber evidence="4">2.3.1.20</ecNumber>
    </recommendedName>
</protein>
<evidence type="ECO:0000313" key="14">
    <source>
        <dbReference type="EMBL" id="MBK1714369.1"/>
    </source>
</evidence>
<keyword evidence="9" id="KW-0012">Acyltransferase</keyword>
<comment type="caution">
    <text evidence="14">The sequence shown here is derived from an EMBL/GenBank/DDBJ whole genome shotgun (WGS) entry which is preliminary data.</text>
</comment>
<evidence type="ECO:0000256" key="10">
    <source>
        <dbReference type="ARBA" id="ARBA00048109"/>
    </source>
</evidence>
<evidence type="ECO:0000256" key="5">
    <source>
        <dbReference type="ARBA" id="ARBA00022516"/>
    </source>
</evidence>
<evidence type="ECO:0000256" key="11">
    <source>
        <dbReference type="SAM" id="MobiDB-lite"/>
    </source>
</evidence>
<evidence type="ECO:0000313" key="15">
    <source>
        <dbReference type="Proteomes" id="UP001041814"/>
    </source>
</evidence>
<dbReference type="Gene3D" id="3.30.559.10">
    <property type="entry name" value="Chloramphenicol acetyltransferase-like domain"/>
    <property type="match status" value="1"/>
</dbReference>
<dbReference type="PANTHER" id="PTHR31650">
    <property type="entry name" value="O-ACYLTRANSFERASE (WSD1-LIKE) FAMILY PROTEIN"/>
    <property type="match status" value="1"/>
</dbReference>
<dbReference type="EC" id="2.3.1.20" evidence="4"/>
<sequence length="500" mass="53126">MSGVDGAFLHLETPQTPMHVGSLHLFTRAAGARGDFAAAVRRQMKQRLHLAPVLTRRLATMPLQFANPVWVEERDVDLDWHVQRIAVPAPGTQAELEDCVAALHSQLLDRSRPLWRIWVLDGLASGEVGYYVQVHHALLDGKAGVLLAQALFDATPEPPRLPRGKARPGEHPGLLALAATALARDAGLYVKLVRQLPQALQVIGGLLGAGAPKRRSGEGDGRMRQNLAFGPKTALNVPIGPERGFAAVSVPLETLKALAAAHEAKLNDVVLALCAGMLRRWLKAHGGVPRKPLLASMPISLRAGGDTEFTTKATLSLVNLHTDIAHPLRRLHAIRDAAGAVKSVARQARGVIPTDFPSLGAPWLLQGLASLYGSRLAGALPPLANLVISNVPGPREPLYLAGARMSCYWPLSIVEHGVGLNVTVMSYAGSMGFGFTTARAAVGDARELSAALLEALDELVAASHPKKPARAAPAPARTDARGTPAAESEPKRRAARRALP</sequence>
<reference evidence="14" key="1">
    <citation type="submission" date="2017-08" db="EMBL/GenBank/DDBJ databases">
        <authorList>
            <person name="Imhoff J.F."/>
            <person name="Rahn T."/>
            <person name="Kuenzel S."/>
            <person name="Neulinger S.C."/>
        </authorList>
    </citation>
    <scope>NUCLEOTIDE SEQUENCE</scope>
    <source>
        <strain evidence="14">IM 151</strain>
    </source>
</reference>
<dbReference type="PANTHER" id="PTHR31650:SF1">
    <property type="entry name" value="WAX ESTER SYNTHASE_DIACYLGLYCEROL ACYLTRANSFERASE 4-RELATED"/>
    <property type="match status" value="1"/>
</dbReference>
<dbReference type="Gene3D" id="3.30.559.30">
    <property type="entry name" value="Nonribosomal peptide synthetase, condensation domain"/>
    <property type="match status" value="1"/>
</dbReference>
<reference evidence="14" key="2">
    <citation type="journal article" date="2020" name="Microorganisms">
        <title>Osmotic Adaptation and Compatible Solute Biosynthesis of Phototrophic Bacteria as Revealed from Genome Analyses.</title>
        <authorList>
            <person name="Imhoff J.F."/>
            <person name="Rahn T."/>
            <person name="Kunzel S."/>
            <person name="Keller A."/>
            <person name="Neulinger S.C."/>
        </authorList>
    </citation>
    <scope>NUCLEOTIDE SEQUENCE</scope>
    <source>
        <strain evidence="14">IM 151</strain>
    </source>
</reference>
<evidence type="ECO:0000256" key="7">
    <source>
        <dbReference type="ARBA" id="ARBA00022798"/>
    </source>
</evidence>
<feature type="domain" description="O-acyltransferase WSD1-like N-terminal" evidence="12">
    <location>
        <begin position="1"/>
        <end position="270"/>
    </location>
</feature>
<evidence type="ECO:0000256" key="2">
    <source>
        <dbReference type="ARBA" id="ARBA00005189"/>
    </source>
</evidence>
<feature type="compositionally biased region" description="Low complexity" evidence="11">
    <location>
        <begin position="470"/>
        <end position="486"/>
    </location>
</feature>
<dbReference type="InterPro" id="IPR009721">
    <property type="entry name" value="O-acyltransferase_WSD1_C"/>
</dbReference>
<feature type="region of interest" description="Disordered" evidence="11">
    <location>
        <begin position="464"/>
        <end position="500"/>
    </location>
</feature>
<comment type="catalytic activity">
    <reaction evidence="10">
        <text>an acyl-CoA + a 1,2-diacyl-sn-glycerol = a triacyl-sn-glycerol + CoA</text>
        <dbReference type="Rhea" id="RHEA:10868"/>
        <dbReference type="ChEBI" id="CHEBI:17815"/>
        <dbReference type="ChEBI" id="CHEBI:57287"/>
        <dbReference type="ChEBI" id="CHEBI:58342"/>
        <dbReference type="ChEBI" id="CHEBI:64615"/>
        <dbReference type="EC" id="2.3.1.20"/>
    </reaction>
</comment>
<dbReference type="InterPro" id="IPR004255">
    <property type="entry name" value="O-acyltransferase_WSD1_N"/>
</dbReference>
<proteinExistence type="inferred from homology"/>
<dbReference type="InterPro" id="IPR045034">
    <property type="entry name" value="O-acyltransferase_WSD1-like"/>
</dbReference>
<gene>
    <name evidence="14" type="ORF">CKO43_16480</name>
</gene>
<evidence type="ECO:0000256" key="9">
    <source>
        <dbReference type="ARBA" id="ARBA00023315"/>
    </source>
</evidence>
<dbReference type="SUPFAM" id="SSF52777">
    <property type="entry name" value="CoA-dependent acyltransferases"/>
    <property type="match status" value="2"/>
</dbReference>
<evidence type="ECO:0000259" key="12">
    <source>
        <dbReference type="Pfam" id="PF03007"/>
    </source>
</evidence>
<organism evidence="14 15">
    <name type="scientific">Rubrivivax gelatinosus</name>
    <name type="common">Rhodocyclus gelatinosus</name>
    <name type="synonym">Rhodopseudomonas gelatinosa</name>
    <dbReference type="NCBI Taxonomy" id="28068"/>
    <lineage>
        <taxon>Bacteria</taxon>
        <taxon>Pseudomonadati</taxon>
        <taxon>Pseudomonadota</taxon>
        <taxon>Betaproteobacteria</taxon>
        <taxon>Burkholderiales</taxon>
        <taxon>Sphaerotilaceae</taxon>
        <taxon>Rubrivivax</taxon>
    </lineage>
</organism>
<name>A0ABS1DWD9_RUBGE</name>
<evidence type="ECO:0000256" key="8">
    <source>
        <dbReference type="ARBA" id="ARBA00023098"/>
    </source>
</evidence>
<feature type="domain" description="O-acyltransferase WSD1 C-terminal" evidence="13">
    <location>
        <begin position="315"/>
        <end position="459"/>
    </location>
</feature>
<evidence type="ECO:0000259" key="13">
    <source>
        <dbReference type="Pfam" id="PF06974"/>
    </source>
</evidence>
<keyword evidence="15" id="KW-1185">Reference proteome</keyword>
<comment type="pathway">
    <text evidence="2">Lipid metabolism.</text>
</comment>
<dbReference type="InterPro" id="IPR014292">
    <property type="entry name" value="Acyl_transf_WS/DGAT"/>
</dbReference>